<protein>
    <submittedName>
        <fullName evidence="2">Lantibiotic ABC transporter, peremase protein</fullName>
    </submittedName>
</protein>
<feature type="transmembrane region" description="Helical" evidence="1">
    <location>
        <begin position="53"/>
        <end position="73"/>
    </location>
</feature>
<dbReference type="Proteomes" id="UP000002068">
    <property type="component" value="Chromosome"/>
</dbReference>
<keyword evidence="1" id="KW-0472">Membrane</keyword>
<sequence length="253" mass="28797">MKYLGLEFYKLKRKKIILMTFLFVAVEIMWCIVNSNRAITRNPDMLGGFEYSYMLMSFASLNGLFFPILISIITSRISDIEHKGDTWKLLKSSVTSLNSIYLSKFLCSAILVSIPILMQVLSIVLFGHFRGVIESISVSLLLKYTLGTILVSIAIIALHLWIATVIPNQMIAITFGMIGSFIGLTSGLFYQGIRRLFIWSYYLELSPLSYAYDNVLGSSVYRIDMNFSITILVFLIGMLIYYIGRNHLLKKEV</sequence>
<dbReference type="HOGENOM" id="CLU_086622_0_2_9"/>
<dbReference type="Pfam" id="PF12730">
    <property type="entry name" value="ABC2_membrane_4"/>
    <property type="match status" value="1"/>
</dbReference>
<feature type="transmembrane region" description="Helical" evidence="1">
    <location>
        <begin position="16"/>
        <end position="33"/>
    </location>
</feature>
<dbReference type="KEGG" id="cdc:CD196_0607"/>
<name>A0A0H3MZK7_CLODC</name>
<feature type="transmembrane region" description="Helical" evidence="1">
    <location>
        <begin position="105"/>
        <end position="129"/>
    </location>
</feature>
<dbReference type="RefSeq" id="WP_009888457.1">
    <property type="nucleotide sequence ID" value="NC_013315.1"/>
</dbReference>
<evidence type="ECO:0000256" key="1">
    <source>
        <dbReference type="SAM" id="Phobius"/>
    </source>
</evidence>
<gene>
    <name evidence="2" type="primary">cdd3</name>
    <name evidence="2" type="ordered locus">CD196_0607</name>
</gene>
<feature type="transmembrane region" description="Helical" evidence="1">
    <location>
        <begin position="170"/>
        <end position="193"/>
    </location>
</feature>
<dbReference type="CDD" id="cd21809">
    <property type="entry name" value="ABC-2_lan_permease-like"/>
    <property type="match status" value="1"/>
</dbReference>
<accession>A0A0H3MZK7</accession>
<keyword evidence="1" id="KW-0812">Transmembrane</keyword>
<dbReference type="AlphaFoldDB" id="A0A0H3MZK7"/>
<feature type="transmembrane region" description="Helical" evidence="1">
    <location>
        <begin position="225"/>
        <end position="244"/>
    </location>
</feature>
<feature type="transmembrane region" description="Helical" evidence="1">
    <location>
        <begin position="141"/>
        <end position="163"/>
    </location>
</feature>
<keyword evidence="1" id="KW-1133">Transmembrane helix</keyword>
<proteinExistence type="predicted"/>
<reference evidence="2 3" key="1">
    <citation type="journal article" date="2009" name="Genome Biol.">
        <title>Comparative genome and phenotypic analysis of Clostridium difficile 027 strains provides insight into the evolution of a hypervirulent bacterium.</title>
        <authorList>
            <person name="Stabler R.A."/>
            <person name="He M."/>
            <person name="Dawson L."/>
            <person name="Martin M."/>
            <person name="Valiente E."/>
            <person name="Corton C."/>
            <person name="Lawley T.D."/>
            <person name="Sebaihia M."/>
            <person name="Quail M.A."/>
            <person name="Rose G."/>
            <person name="Gerding D.N."/>
            <person name="Gibert M."/>
            <person name="Popoff M.R."/>
            <person name="Parkhill J."/>
            <person name="Dougan G."/>
            <person name="Wren B.W."/>
        </authorList>
    </citation>
    <scope>NUCLEOTIDE SEQUENCE [LARGE SCALE GENOMIC DNA]</scope>
    <source>
        <strain evidence="2 3">CD196</strain>
    </source>
</reference>
<evidence type="ECO:0000313" key="3">
    <source>
        <dbReference type="Proteomes" id="UP000002068"/>
    </source>
</evidence>
<evidence type="ECO:0000313" key="2">
    <source>
        <dbReference type="EMBL" id="CBA61166.1"/>
    </source>
</evidence>
<dbReference type="EMBL" id="FN538970">
    <property type="protein sequence ID" value="CBA61166.1"/>
    <property type="molecule type" value="Genomic_DNA"/>
</dbReference>
<organism evidence="2 3">
    <name type="scientific">Clostridioides difficile (strain CD196)</name>
    <name type="common">Peptoclostridium difficile</name>
    <dbReference type="NCBI Taxonomy" id="645462"/>
    <lineage>
        <taxon>Bacteria</taxon>
        <taxon>Bacillati</taxon>
        <taxon>Bacillota</taxon>
        <taxon>Clostridia</taxon>
        <taxon>Peptostreptococcales</taxon>
        <taxon>Peptostreptococcaceae</taxon>
        <taxon>Clostridioides</taxon>
    </lineage>
</organism>